<evidence type="ECO:0000313" key="13">
    <source>
        <dbReference type="Proteomes" id="UP000236173"/>
    </source>
</evidence>
<protein>
    <submittedName>
        <fullName evidence="12">Putative DNA double-strand break repair Rad50 ATPase</fullName>
    </submittedName>
</protein>
<keyword evidence="4" id="KW-0378">Hydrolase</keyword>
<feature type="coiled-coil region" evidence="10">
    <location>
        <begin position="437"/>
        <end position="833"/>
    </location>
</feature>
<dbReference type="GO" id="GO:0046872">
    <property type="term" value="F:metal ion binding"/>
    <property type="evidence" value="ECO:0007669"/>
    <property type="project" value="UniProtKB-UniRule"/>
</dbReference>
<keyword evidence="6" id="KW-0067">ATP-binding</keyword>
<dbReference type="PANTHER" id="PTHR32114">
    <property type="entry name" value="ABC TRANSPORTER ABCH.3"/>
    <property type="match status" value="1"/>
</dbReference>
<dbReference type="PANTHER" id="PTHR32114:SF2">
    <property type="entry name" value="ABC TRANSPORTER ABCH.3"/>
    <property type="match status" value="1"/>
</dbReference>
<evidence type="ECO:0000313" key="12">
    <source>
        <dbReference type="EMBL" id="GBC99468.1"/>
    </source>
</evidence>
<evidence type="ECO:0000256" key="1">
    <source>
        <dbReference type="ARBA" id="ARBA00022723"/>
    </source>
</evidence>
<accession>A0A2H5XE54</accession>
<dbReference type="Proteomes" id="UP000236173">
    <property type="component" value="Unassembled WGS sequence"/>
</dbReference>
<dbReference type="SUPFAM" id="SSF52540">
    <property type="entry name" value="P-loop containing nucleoside triphosphate hydrolases"/>
    <property type="match status" value="2"/>
</dbReference>
<feature type="binding site" evidence="9">
    <location>
        <position position="508"/>
    </location>
    <ligand>
        <name>Zn(2+)</name>
        <dbReference type="ChEBI" id="CHEBI:29105"/>
    </ligand>
</feature>
<dbReference type="PROSITE" id="PS51131">
    <property type="entry name" value="ZN_HOOK"/>
    <property type="match status" value="1"/>
</dbReference>
<evidence type="ECO:0000256" key="10">
    <source>
        <dbReference type="SAM" id="Coils"/>
    </source>
</evidence>
<reference evidence="13" key="1">
    <citation type="submission" date="2017-09" db="EMBL/GenBank/DDBJ databases">
        <title>Metaegenomics of thermophilic ammonia-oxidizing enrichment culture.</title>
        <authorList>
            <person name="Kato S."/>
            <person name="Suzuki K."/>
        </authorList>
    </citation>
    <scope>NUCLEOTIDE SEQUENCE [LARGE SCALE GENOMIC DNA]</scope>
</reference>
<dbReference type="InterPro" id="IPR027417">
    <property type="entry name" value="P-loop_NTPase"/>
</dbReference>
<feature type="coiled-coil region" evidence="10">
    <location>
        <begin position="175"/>
        <end position="388"/>
    </location>
</feature>
<organism evidence="12 13">
    <name type="scientific">Candidatus Fervidibacter japonicus</name>
    <dbReference type="NCBI Taxonomy" id="2035412"/>
    <lineage>
        <taxon>Bacteria</taxon>
        <taxon>Candidatus Fervidibacterota</taxon>
        <taxon>Candidatus Fervidibacter</taxon>
    </lineage>
</organism>
<dbReference type="Pfam" id="PF13558">
    <property type="entry name" value="SbcC_Walker_B"/>
    <property type="match status" value="1"/>
</dbReference>
<dbReference type="InterPro" id="IPR038729">
    <property type="entry name" value="Rad50/SbcC_AAA"/>
</dbReference>
<dbReference type="Pfam" id="PF13476">
    <property type="entry name" value="AAA_23"/>
    <property type="match status" value="1"/>
</dbReference>
<dbReference type="InterPro" id="IPR013134">
    <property type="entry name" value="Zn_hook_RAD50"/>
</dbReference>
<keyword evidence="7 10" id="KW-0175">Coiled coil</keyword>
<dbReference type="GO" id="GO:0016887">
    <property type="term" value="F:ATP hydrolysis activity"/>
    <property type="evidence" value="ECO:0007669"/>
    <property type="project" value="InterPro"/>
</dbReference>
<dbReference type="GO" id="GO:0005524">
    <property type="term" value="F:ATP binding"/>
    <property type="evidence" value="ECO:0007669"/>
    <property type="project" value="UniProtKB-KW"/>
</dbReference>
<dbReference type="Gene3D" id="1.10.287.510">
    <property type="entry name" value="Helix hairpin bin"/>
    <property type="match status" value="1"/>
</dbReference>
<keyword evidence="8" id="KW-0234">DNA repair</keyword>
<feature type="binding site" evidence="9">
    <location>
        <position position="505"/>
    </location>
    <ligand>
        <name>Zn(2+)</name>
        <dbReference type="ChEBI" id="CHEBI:29105"/>
    </ligand>
</feature>
<keyword evidence="3" id="KW-0227">DNA damage</keyword>
<dbReference type="Gene3D" id="3.40.50.300">
    <property type="entry name" value="P-loop containing nucleotide triphosphate hydrolases"/>
    <property type="match status" value="2"/>
</dbReference>
<evidence type="ECO:0000259" key="11">
    <source>
        <dbReference type="PROSITE" id="PS51131"/>
    </source>
</evidence>
<dbReference type="GO" id="GO:0006302">
    <property type="term" value="P:double-strand break repair"/>
    <property type="evidence" value="ECO:0007669"/>
    <property type="project" value="InterPro"/>
</dbReference>
<evidence type="ECO:0000256" key="9">
    <source>
        <dbReference type="PROSITE-ProRule" id="PRU00471"/>
    </source>
</evidence>
<evidence type="ECO:0000256" key="7">
    <source>
        <dbReference type="ARBA" id="ARBA00023054"/>
    </source>
</evidence>
<keyword evidence="5 9" id="KW-0862">Zinc</keyword>
<name>A0A2H5XE54_9BACT</name>
<evidence type="ECO:0000256" key="2">
    <source>
        <dbReference type="ARBA" id="ARBA00022741"/>
    </source>
</evidence>
<gene>
    <name evidence="12" type="ORF">HRbin17_01992</name>
</gene>
<keyword evidence="2" id="KW-0547">Nucleotide-binding</keyword>
<dbReference type="EMBL" id="BEHT01000028">
    <property type="protein sequence ID" value="GBC99468.1"/>
    <property type="molecule type" value="Genomic_DNA"/>
</dbReference>
<sequence>MVPVRLWLRNFLSYGEEGQAVDLSGVHVAALVGPNGAGKSSLLDAITWALFGKARAANEELVRKGATEAEVLLEFSVDGQLYRVRRRYSRRARQHAVTLEQHDPQTGNWRPLVANNSVTAVNKELQRLLRMDYDTFVHTVFLLQGRHGEFMMLTPAERRDTLASILGLGDYEQWREKAVQRLRELDGQIRVAQQEIERIAEELRNRPQWEAQLSAKQRELDDARQRHETVCEERQRWQRERERLMQHDTERRNLRQSVADWERQIQAAQQRIAALQQQRQRLQAIAAQRDAIKAAVNEYRQKQAEEAHFRQIERTYQSLTQRRQQLHHAVEQARLLLENELNLLRQRRADCERELAETERLLLQRPEVERQLQALQHARDELALWSEKQKQWMELQQRKHAAERRIGEERAALVRREGELLSAQRRCEDAIQHKTTYRERARQLDEAIKRLAEWQQRAEQVQQERERTATRLATLRAQRAETERQRQETQDKLRLLQEHADEPRCPLCENLLTPERLAMLQERLKEELQALQAQLTAQDDAYTQLERHIAQLDAFLREAQKELEKRADLERQKGEVARALEDIARTETQLQTLRAQFAELQRQKVAAERRWQQWRAELESEERAIGYDQQKHAQAQQQVEALARAETVAKQLTEAQQKAQRLRDEIARLDEQMRALQQRLDAGDYAEGERRQLQEVESALAALNYDPERHEQLRQWLRDHQPVLQQEQQLRDAEAQLPQVEEQLEQERQHLAALRQRVDDGRERLRALDAELQRWDQVEAQLAAAERQVRESEEALQKLNGEVQVLRARLEELKKREREMVRRRDEIAEWQQERQDYELLAEAFGRNGIPKEVLKVAVQWLEQEANELLMRLTGGKMFLRFVLTQPRQSGDGVRETLDIVVADPLGDRPYQSYSGGEKFRIDFAVRIALARLVARRAGAALRTLVIDEGFGSQDKEGLEAMVDAVQTIAREFDRVLVVTHLEELRDQFPTLIEVTKDSKGSKCRKIDRSGAMPVDISAS</sequence>
<comment type="caution">
    <text evidence="12">The sequence shown here is derived from an EMBL/GenBank/DDBJ whole genome shotgun (WGS) entry which is preliminary data.</text>
</comment>
<evidence type="ECO:0000256" key="3">
    <source>
        <dbReference type="ARBA" id="ARBA00022763"/>
    </source>
</evidence>
<evidence type="ECO:0000256" key="5">
    <source>
        <dbReference type="ARBA" id="ARBA00022833"/>
    </source>
</evidence>
<dbReference type="SUPFAM" id="SSF75712">
    <property type="entry name" value="Rad50 coiled-coil Zn hook"/>
    <property type="match status" value="1"/>
</dbReference>
<evidence type="ECO:0000256" key="4">
    <source>
        <dbReference type="ARBA" id="ARBA00022801"/>
    </source>
</evidence>
<evidence type="ECO:0000256" key="8">
    <source>
        <dbReference type="ARBA" id="ARBA00023204"/>
    </source>
</evidence>
<proteinExistence type="predicted"/>
<dbReference type="AlphaFoldDB" id="A0A2H5XE54"/>
<evidence type="ECO:0000256" key="6">
    <source>
        <dbReference type="ARBA" id="ARBA00022840"/>
    </source>
</evidence>
<keyword evidence="1 9" id="KW-0479">Metal-binding</keyword>
<feature type="domain" description="Zinc-hook" evidence="11">
    <location>
        <begin position="458"/>
        <end position="557"/>
    </location>
</feature>